<sequence>MSSKKVPYHKHREAEEARKKREEDEAARVYAEFVESFKGDSSSGAKFIRGGVIDPNAKLKTDSEG</sequence>
<feature type="compositionally biased region" description="Basic and acidic residues" evidence="1">
    <location>
        <begin position="12"/>
        <end position="24"/>
    </location>
</feature>
<evidence type="ECO:0000256" key="1">
    <source>
        <dbReference type="SAM" id="MobiDB-lite"/>
    </source>
</evidence>
<evidence type="ECO:0000313" key="2">
    <source>
        <dbReference type="EMBL" id="AQK69022.1"/>
    </source>
</evidence>
<proteinExistence type="predicted"/>
<protein>
    <submittedName>
        <fullName evidence="3">Protein RRC1</fullName>
    </submittedName>
</protein>
<dbReference type="OMA" id="RRPHICA"/>
<feature type="compositionally biased region" description="Basic residues" evidence="1">
    <location>
        <begin position="1"/>
        <end position="11"/>
    </location>
</feature>
<dbReference type="ExpressionAtlas" id="A0A1D6H2H0">
    <property type="expression patterns" value="baseline and differential"/>
</dbReference>
<dbReference type="AlphaFoldDB" id="A0A1D6H2H0"/>
<dbReference type="EMBL" id="CM000781">
    <property type="protein sequence ID" value="AQK69053.1"/>
    <property type="molecule type" value="Genomic_DNA"/>
</dbReference>
<name>A0A1D6H2H0_MAIZE</name>
<feature type="region of interest" description="Disordered" evidence="1">
    <location>
        <begin position="1"/>
        <end position="24"/>
    </location>
</feature>
<organism evidence="3">
    <name type="scientific">Zea mays</name>
    <name type="common">Maize</name>
    <dbReference type="NCBI Taxonomy" id="4577"/>
    <lineage>
        <taxon>Eukaryota</taxon>
        <taxon>Viridiplantae</taxon>
        <taxon>Streptophyta</taxon>
        <taxon>Embryophyta</taxon>
        <taxon>Tracheophyta</taxon>
        <taxon>Spermatophyta</taxon>
        <taxon>Magnoliopsida</taxon>
        <taxon>Liliopsida</taxon>
        <taxon>Poales</taxon>
        <taxon>Poaceae</taxon>
        <taxon>PACMAD clade</taxon>
        <taxon>Panicoideae</taxon>
        <taxon>Andropogonodae</taxon>
        <taxon>Andropogoneae</taxon>
        <taxon>Tripsacinae</taxon>
        <taxon>Zea</taxon>
    </lineage>
</organism>
<gene>
    <name evidence="2" type="ORF">ZEAMMB73_Zm00001d015495</name>
    <name evidence="3" type="ORF">ZEAMMB73_Zm00001d015499</name>
</gene>
<dbReference type="EMBL" id="CM000781">
    <property type="protein sequence ID" value="AQK69022.1"/>
    <property type="molecule type" value="Genomic_DNA"/>
</dbReference>
<evidence type="ECO:0000313" key="3">
    <source>
        <dbReference type="EMBL" id="AQK69053.1"/>
    </source>
</evidence>
<dbReference type="EMBL" id="CM000781">
    <property type="protein sequence ID" value="AQK69045.1"/>
    <property type="molecule type" value="Genomic_DNA"/>
</dbReference>
<accession>A0A1D6H2H0</accession>
<reference evidence="3" key="1">
    <citation type="submission" date="2015-12" db="EMBL/GenBank/DDBJ databases">
        <title>Update maize B73 reference genome by single molecule sequencing technologies.</title>
        <authorList>
            <consortium name="Maize Genome Sequencing Project"/>
            <person name="Ware D."/>
        </authorList>
    </citation>
    <scope>NUCLEOTIDE SEQUENCE</scope>
    <source>
        <tissue evidence="3">Seedling</tissue>
    </source>
</reference>